<evidence type="ECO:0000313" key="2">
    <source>
        <dbReference type="EMBL" id="ATV66450.1"/>
    </source>
</evidence>
<name>A0AAD0AS61_9FUSO</name>
<dbReference type="PANTHER" id="PTHR43415:SF3">
    <property type="entry name" value="GNAT-FAMILY ACETYLTRANSFERASE"/>
    <property type="match status" value="1"/>
</dbReference>
<organism evidence="2 3">
    <name type="scientific">Fusobacterium pseudoperiodonticum</name>
    <dbReference type="NCBI Taxonomy" id="2663009"/>
    <lineage>
        <taxon>Bacteria</taxon>
        <taxon>Fusobacteriati</taxon>
        <taxon>Fusobacteriota</taxon>
        <taxon>Fusobacteriia</taxon>
        <taxon>Fusobacteriales</taxon>
        <taxon>Fusobacteriaceae</taxon>
        <taxon>Fusobacterium</taxon>
    </lineage>
</organism>
<dbReference type="AlphaFoldDB" id="A0AAD0AS61"/>
<dbReference type="Gene3D" id="3.40.630.30">
    <property type="match status" value="1"/>
</dbReference>
<feature type="domain" description="N-acetyltransferase" evidence="1">
    <location>
        <begin position="12"/>
        <end position="169"/>
    </location>
</feature>
<dbReference type="PANTHER" id="PTHR43415">
    <property type="entry name" value="SPERMIDINE N(1)-ACETYLTRANSFERASE"/>
    <property type="match status" value="1"/>
</dbReference>
<dbReference type="RefSeq" id="WP_099990863.1">
    <property type="nucleotide sequence ID" value="NZ_CP024702.1"/>
</dbReference>
<dbReference type="Proteomes" id="UP000231749">
    <property type="component" value="Chromosome"/>
</dbReference>
<evidence type="ECO:0000259" key="1">
    <source>
        <dbReference type="PROSITE" id="PS51186"/>
    </source>
</evidence>
<dbReference type="SUPFAM" id="SSF55729">
    <property type="entry name" value="Acyl-CoA N-acyltransferases (Nat)"/>
    <property type="match status" value="1"/>
</dbReference>
<dbReference type="Pfam" id="PF13302">
    <property type="entry name" value="Acetyltransf_3"/>
    <property type="match status" value="1"/>
</dbReference>
<dbReference type="InterPro" id="IPR000182">
    <property type="entry name" value="GNAT_dom"/>
</dbReference>
<dbReference type="GO" id="GO:0016747">
    <property type="term" value="F:acyltransferase activity, transferring groups other than amino-acyl groups"/>
    <property type="evidence" value="ECO:0007669"/>
    <property type="project" value="InterPro"/>
</dbReference>
<protein>
    <recommendedName>
        <fullName evidence="1">N-acetyltransferase domain-containing protein</fullName>
    </recommendedName>
</protein>
<proteinExistence type="predicted"/>
<accession>A0AAD0AS61</accession>
<sequence>MFHKFEGKYDKIILEPLKKEDIEDLRLLRNKKENRECFIYQKEISKEEQEKWFEKYLEKETDIMFVVSLKEDKRPIGYVALYDIDNEKKTCEFGRIIVDKTKVLEKGIGAQITKCCCDIGFEKLGMNMIYLEVFSDNIPALKTYLKVGFIERKRYIKNDKEIIYMEYFK</sequence>
<dbReference type="PROSITE" id="PS51186">
    <property type="entry name" value="GNAT"/>
    <property type="match status" value="1"/>
</dbReference>
<dbReference type="InterPro" id="IPR016181">
    <property type="entry name" value="Acyl_CoA_acyltransferase"/>
</dbReference>
<dbReference type="EMBL" id="CP024702">
    <property type="protein sequence ID" value="ATV66450.1"/>
    <property type="molecule type" value="Genomic_DNA"/>
</dbReference>
<reference evidence="3" key="1">
    <citation type="submission" date="2017-11" db="EMBL/GenBank/DDBJ databases">
        <title>Genome sequencing of Fusobacterium periodonticum KCOM 1282.</title>
        <authorList>
            <person name="Kook J.-K."/>
            <person name="Park S.-N."/>
            <person name="Lim Y.K."/>
        </authorList>
    </citation>
    <scope>NUCLEOTIDE SEQUENCE [LARGE SCALE GENOMIC DNA]</scope>
    <source>
        <strain evidence="3">KCOM 1282</strain>
    </source>
</reference>
<evidence type="ECO:0000313" key="3">
    <source>
        <dbReference type="Proteomes" id="UP000231749"/>
    </source>
</evidence>
<gene>
    <name evidence="2" type="ORF">CTM86_07530</name>
</gene>